<gene>
    <name evidence="1" type="ORF">DLD82_03005</name>
</gene>
<keyword evidence="2" id="KW-1185">Reference proteome</keyword>
<comment type="caution">
    <text evidence="1">The sequence shown here is derived from an EMBL/GenBank/DDBJ whole genome shotgun (WGS) entry which is preliminary data.</text>
</comment>
<dbReference type="InterPro" id="IPR029060">
    <property type="entry name" value="PIN-like_dom_sf"/>
</dbReference>
<evidence type="ECO:0000313" key="2">
    <source>
        <dbReference type="Proteomes" id="UP000245934"/>
    </source>
</evidence>
<proteinExistence type="predicted"/>
<dbReference type="EMBL" id="QGMZ01000007">
    <property type="protein sequence ID" value="PWR75820.1"/>
    <property type="molecule type" value="Genomic_DNA"/>
</dbReference>
<evidence type="ECO:0000313" key="1">
    <source>
        <dbReference type="EMBL" id="PWR75820.1"/>
    </source>
</evidence>
<organism evidence="1 2">
    <name type="scientific">Methanospirillum stamsii</name>
    <dbReference type="NCBI Taxonomy" id="1277351"/>
    <lineage>
        <taxon>Archaea</taxon>
        <taxon>Methanobacteriati</taxon>
        <taxon>Methanobacteriota</taxon>
        <taxon>Stenosarchaea group</taxon>
        <taxon>Methanomicrobia</taxon>
        <taxon>Methanomicrobiales</taxon>
        <taxon>Methanospirillaceae</taxon>
        <taxon>Methanospirillum</taxon>
    </lineage>
</organism>
<name>A0A2V2NAP8_9EURY</name>
<protein>
    <submittedName>
        <fullName evidence="1">Uncharacterized protein</fullName>
    </submittedName>
</protein>
<dbReference type="SUPFAM" id="SSF88723">
    <property type="entry name" value="PIN domain-like"/>
    <property type="match status" value="1"/>
</dbReference>
<sequence length="98" mass="10703">MGTGIDTYDALHISCANESKAIFLTVDEVLIKSCLKTQSSIVIQSRGDSGLGHTDSVFSWDSATLHDIKTIEITNARKTLIACPVKMILWDSNHPILT</sequence>
<dbReference type="AlphaFoldDB" id="A0A2V2NAP8"/>
<dbReference type="Proteomes" id="UP000245934">
    <property type="component" value="Unassembled WGS sequence"/>
</dbReference>
<accession>A0A2V2NAP8</accession>
<reference evidence="1 2" key="1">
    <citation type="submission" date="2018-05" db="EMBL/GenBank/DDBJ databases">
        <title>Draft genome of Methanospirillum stamsii Pt1.</title>
        <authorList>
            <person name="Dueholm M.S."/>
            <person name="Nielsen P.H."/>
            <person name="Bakmann L.F."/>
            <person name="Otzen D.E."/>
        </authorList>
    </citation>
    <scope>NUCLEOTIDE SEQUENCE [LARGE SCALE GENOMIC DNA]</scope>
    <source>
        <strain evidence="1 2">Pt1</strain>
    </source>
</reference>